<proteinExistence type="predicted"/>
<dbReference type="OrthoDB" id="7276508at2"/>
<organism evidence="1 2">
    <name type="scientific">Novacetimonas maltaceti</name>
    <dbReference type="NCBI Taxonomy" id="1203393"/>
    <lineage>
        <taxon>Bacteria</taxon>
        <taxon>Pseudomonadati</taxon>
        <taxon>Pseudomonadota</taxon>
        <taxon>Alphaproteobacteria</taxon>
        <taxon>Acetobacterales</taxon>
        <taxon>Acetobacteraceae</taxon>
        <taxon>Novacetimonas</taxon>
    </lineage>
</organism>
<reference evidence="1 2" key="1">
    <citation type="submission" date="2018-01" db="EMBL/GenBank/DDBJ databases">
        <title>Draft Genome Sequence of Komagataeibacter maltaceti LMG 1529, a Vinegar Producing Acetic Acid Bacterium Isolated from Malt Vinegar Brewery Acetifiers.</title>
        <authorList>
            <person name="Zhang Q."/>
            <person name="Hollensteiner J."/>
            <person name="Poehlein A."/>
            <person name="Daniel R."/>
        </authorList>
    </citation>
    <scope>NUCLEOTIDE SEQUENCE [LARGE SCALE GENOMIC DNA]</scope>
    <source>
        <strain evidence="1 2">LMG 1529</strain>
    </source>
</reference>
<protein>
    <submittedName>
        <fullName evidence="1">Uncharacterized protein</fullName>
    </submittedName>
</protein>
<evidence type="ECO:0000313" key="1">
    <source>
        <dbReference type="EMBL" id="POF61149.1"/>
    </source>
</evidence>
<dbReference type="Proteomes" id="UP000237344">
    <property type="component" value="Unassembled WGS sequence"/>
</dbReference>
<comment type="caution">
    <text evidence="1">The sequence shown here is derived from an EMBL/GenBank/DDBJ whole genome shotgun (WGS) entry which is preliminary data.</text>
</comment>
<gene>
    <name evidence="1" type="ORF">KMAL_32350</name>
</gene>
<keyword evidence="2" id="KW-1185">Reference proteome</keyword>
<dbReference type="AlphaFoldDB" id="A0A2S3VWZ6"/>
<evidence type="ECO:0000313" key="2">
    <source>
        <dbReference type="Proteomes" id="UP000237344"/>
    </source>
</evidence>
<dbReference type="EMBL" id="POTC01000120">
    <property type="protein sequence ID" value="POF61149.1"/>
    <property type="molecule type" value="Genomic_DNA"/>
</dbReference>
<dbReference type="RefSeq" id="WP_110096528.1">
    <property type="nucleotide sequence ID" value="NZ_NKUE01000046.1"/>
</dbReference>
<name>A0A2S3VWZ6_9PROT</name>
<accession>A0A2S3VWZ6</accession>
<sequence>MTPDEAYATLFGVPDPIQSGKQWADAVWGVDGLPLQEAQRLMQTEAEAMRHRLKDAPCARYEHEGIPLVDRHVDHFTVAAKARLYDLYMAHQHYKGHA</sequence>